<evidence type="ECO:0000259" key="3">
    <source>
        <dbReference type="Pfam" id="PF05532"/>
    </source>
</evidence>
<feature type="compositionally biased region" description="Basic and acidic residues" evidence="2">
    <location>
        <begin position="38"/>
        <end position="49"/>
    </location>
</feature>
<evidence type="ECO:0000256" key="2">
    <source>
        <dbReference type="SAM" id="MobiDB-lite"/>
    </source>
</evidence>
<feature type="region of interest" description="Disordered" evidence="2">
    <location>
        <begin position="31"/>
        <end position="89"/>
    </location>
</feature>
<protein>
    <recommendedName>
        <fullName evidence="3">CsbD-like domain-containing protein</fullName>
    </recommendedName>
</protein>
<accession>A0A093VUT4</accession>
<dbReference type="InterPro" id="IPR008462">
    <property type="entry name" value="CsbD"/>
</dbReference>
<proteinExistence type="inferred from homology"/>
<organism evidence="4">
    <name type="scientific">Talaromyces marneffei PM1</name>
    <dbReference type="NCBI Taxonomy" id="1077442"/>
    <lineage>
        <taxon>Eukaryota</taxon>
        <taxon>Fungi</taxon>
        <taxon>Dikarya</taxon>
        <taxon>Ascomycota</taxon>
        <taxon>Pezizomycotina</taxon>
        <taxon>Eurotiomycetes</taxon>
        <taxon>Eurotiomycetidae</taxon>
        <taxon>Eurotiales</taxon>
        <taxon>Trichocomaceae</taxon>
        <taxon>Talaromyces</taxon>
        <taxon>Talaromyces sect. Talaromyces</taxon>
    </lineage>
</organism>
<sequence>MSSNDAPGSSTIQSYVDSAVGAAQNVLSSITGNPADQAEAKALKSKAEQENQNSHTTARLGPFTADPNTGAAVSDNQDRTSGSWNQTVGAAKESFGNLIGNENLRQTGIQQNADGKAQQAKGQLLDLGQGMTDRARGAVGALGSAVLGDKEGQEKWQDLHDEGKTRQRGVEADLQKGEQ</sequence>
<dbReference type="AlphaFoldDB" id="A0A093VUT4"/>
<feature type="compositionally biased region" description="Polar residues" evidence="2">
    <location>
        <begin position="79"/>
        <end position="88"/>
    </location>
</feature>
<dbReference type="Pfam" id="PF05532">
    <property type="entry name" value="CsbD"/>
    <property type="match status" value="1"/>
</dbReference>
<dbReference type="SUPFAM" id="SSF69047">
    <property type="entry name" value="Hypothetical protein YjbJ"/>
    <property type="match status" value="1"/>
</dbReference>
<comment type="caution">
    <text evidence="4">The sequence shown here is derived from an EMBL/GenBank/DDBJ whole genome shotgun (WGS) entry which is preliminary data.</text>
</comment>
<dbReference type="EMBL" id="JPOX01000007">
    <property type="protein sequence ID" value="KFX50381.1"/>
    <property type="molecule type" value="Genomic_DNA"/>
</dbReference>
<dbReference type="HOGENOM" id="CLU_105959_0_0_1"/>
<comment type="similarity">
    <text evidence="1">Belongs to the UPF0337 (CsbD) family.</text>
</comment>
<gene>
    <name evidence="4" type="ORF">GQ26_0071240</name>
</gene>
<dbReference type="PANTHER" id="PTHR40460">
    <property type="entry name" value="CHROMOSOME 1, WHOLE GENOME SHOTGUN SEQUENCE"/>
    <property type="match status" value="1"/>
</dbReference>
<feature type="compositionally biased region" description="Basic and acidic residues" evidence="2">
    <location>
        <begin position="148"/>
        <end position="179"/>
    </location>
</feature>
<dbReference type="PANTHER" id="PTHR40460:SF1">
    <property type="entry name" value="CSBD-LIKE DOMAIN-CONTAINING PROTEIN"/>
    <property type="match status" value="1"/>
</dbReference>
<feature type="domain" description="CsbD-like" evidence="3">
    <location>
        <begin position="78"/>
        <end position="126"/>
    </location>
</feature>
<dbReference type="InterPro" id="IPR036629">
    <property type="entry name" value="YjbJ_sf"/>
</dbReference>
<evidence type="ECO:0000313" key="4">
    <source>
        <dbReference type="EMBL" id="KFX50381.1"/>
    </source>
</evidence>
<name>A0A093VUT4_TALMA</name>
<evidence type="ECO:0000256" key="1">
    <source>
        <dbReference type="ARBA" id="ARBA00009129"/>
    </source>
</evidence>
<dbReference type="Gene3D" id="1.10.1470.10">
    <property type="entry name" value="YjbJ"/>
    <property type="match status" value="1"/>
</dbReference>
<dbReference type="eggNOG" id="ENOG502SEKR">
    <property type="taxonomic scope" value="Eukaryota"/>
</dbReference>
<feature type="region of interest" description="Disordered" evidence="2">
    <location>
        <begin position="145"/>
        <end position="179"/>
    </location>
</feature>
<reference evidence="4" key="1">
    <citation type="journal article" date="2014" name="PLoS Genet.">
        <title>Signature Gene Expression Reveals Novel Clues to the Molecular Mechanisms of Dimorphic Transition in Penicillium marneffei.</title>
        <authorList>
            <person name="Yang E."/>
            <person name="Wang G."/>
            <person name="Cai J."/>
            <person name="Woo P.C."/>
            <person name="Lau S.K."/>
            <person name="Yuen K.-Y."/>
            <person name="Chow W.-N."/>
            <person name="Lin X."/>
        </authorList>
    </citation>
    <scope>NUCLEOTIDE SEQUENCE [LARGE SCALE GENOMIC DNA]</scope>
    <source>
        <strain evidence="4">PM1</strain>
    </source>
</reference>